<keyword evidence="3" id="KW-0175">Coiled coil</keyword>
<feature type="compositionally biased region" description="Pro residues" evidence="4">
    <location>
        <begin position="1056"/>
        <end position="1065"/>
    </location>
</feature>
<reference evidence="5 6" key="1">
    <citation type="submission" date="2016-02" db="EMBL/GenBank/DDBJ databases">
        <title>Genome analysis of coral dinoflagellate symbionts highlights evolutionary adaptations to a symbiotic lifestyle.</title>
        <authorList>
            <person name="Aranda M."/>
            <person name="Li Y."/>
            <person name="Liew Y.J."/>
            <person name="Baumgarten S."/>
            <person name="Simakov O."/>
            <person name="Wilson M."/>
            <person name="Piel J."/>
            <person name="Ashoor H."/>
            <person name="Bougouffa S."/>
            <person name="Bajic V.B."/>
            <person name="Ryu T."/>
            <person name="Ravasi T."/>
            <person name="Bayer T."/>
            <person name="Micklem G."/>
            <person name="Kim H."/>
            <person name="Bhak J."/>
            <person name="Lajeunesse T.C."/>
            <person name="Voolstra C.R."/>
        </authorList>
    </citation>
    <scope>NUCLEOTIDE SEQUENCE [LARGE SCALE GENOMIC DNA]</scope>
    <source>
        <strain evidence="5 6">CCMP2467</strain>
    </source>
</reference>
<feature type="region of interest" description="Disordered" evidence="4">
    <location>
        <begin position="1027"/>
        <end position="1086"/>
    </location>
</feature>
<evidence type="ECO:0000313" key="6">
    <source>
        <dbReference type="Proteomes" id="UP000186817"/>
    </source>
</evidence>
<feature type="region of interest" description="Disordered" evidence="4">
    <location>
        <begin position="1"/>
        <end position="24"/>
    </location>
</feature>
<dbReference type="Gene3D" id="3.40.50.150">
    <property type="entry name" value="Vaccinia Virus protein VP39"/>
    <property type="match status" value="1"/>
</dbReference>
<sequence length="2116" mass="237580">MAAMAAVVAEEEEEKCKRKRRRRRRDGYDCCYHDDGDEDDNDYQYDCNCNSDSHHDPGCDYDWDCGCVKKLFQLDLPGNQKLVVIGLSTPIRYGKMPWAQLYNLVGLTFDSSTTVDTAEAVPKVLRTSFFEGSLWVQPSDRNTARRAAWDAARSQSQAGFEKKRDSAIQELPCLFRSIFGDLPFPGLVHRSDGGRQSAAADAYTTAHDLQFMGEAHCETRLLLTLLASVASHAAPGNASHAASVRRYSAAALLRDLLNAMLEQVAQVDAADPLLKMEALVLRDEAFPMQGVHIAELGSSRTLPGLPAWGELKEWWDEVVSGQIELECSAAILWRVGGRMSVAEPVNTSWWRILWDAGLAGNTKVDIVTLVNVDKMMAFQCYPQEKNASCRQVLLAACDPENEDEHVASDVLDHLDWGDWSVATVSTWLLMQKVLFMFSVPIHPCMYCHRHGRYCRFARCDVDMSGTPCVDFSPAGLQRGVEGDSFPVLLSFLAFHRSQKTKIILMENVPEFPALTLLQCLMGDMYDVQEFFMEPADIGASHMSRMRVFAVMTLRGHVTWVYDLGRALDEICSYVSGMGTSIVEVLPSGSGSKKLNGFAGNAYHIGVFGIFSMCLLSHRALLLEGLQCLALLLQGGKQKEHIKQATSEFFSSKYRSVEDIPVDDLHKVLQPRETWRNQMKAEHDRRKGLAEPHLDRHHTELLPYLKEKRDNMILQTMQVEVAQTGCAVPRVVLTAQGDRSSGKYFVTDGVSSSLWVHDIMAEPLSELRVSAGSGKPYLRHKLIEGSQWLPTKWHSKPVTWTLHFDSGTHSEVLVPSEVRDLFPPDAWTKVHDHYGAIMAQIEKKKEKAATFSALSTAPSNGPGLEVQALITEQVAAAEQRMRNEEQQRLKEMQQTVEMLKSSQQAMERQLSQTYSREVEVGEALQHARLEMRSLQIAKENETQQRVEALASCQSISDRKFEQLEKRMERAKSHTEMQELTRLLFQQLKLERGVMQGIVVQGADGTPPPSEELISLSQVVQATRTKPIEEATAADVPKPPEEPEPAAVKARDVSPAPEASPGPPSCVPPAQLLQVPEDPPEKPEPERNTTVVFSESGVNQSKRLSNASSVIQIQSGQDLADQARSNMPSMDFGTLPSHPDLRRLLCSVVDVVPLSDSGQDVLGMHEHATIRETAAARAAVAQSKVAEPLKRVRAANRAKNNSNAETLLALSSALNTYNVRFDDYKINWGDPLAMSEAELAQIDLLQQPTIVLLSDREGAQVKNVNMMLYKTAVLAFHRGDPLHMDSNCVIASLTVVMNAPRGGAFLDESFGSARAKAFRVFEVKQRKWFSWLVRFRGLPMEDDRVDLLSLLDPNRSEGYGLDKLWTTELKLNTMALILKKQPLLSLEGLKAPVASAGDASMKDVRRSKDVPWIDYVESPIFRTHLQTIRASAHLELNRRYQADRSNECWINDEIYTLFRQLHSVEILHRLGVSSTHIVANASVEDRQTVQLFYELTIHMCAERSWFMLHYSMTLPEQWCGLLAPDNDESLACLRRVVATAQTVLRAEACVNVVKDALDAIAWAELPIVRLVWAKLRASGWRRSVVFQYVSKLFTCLSQTKTSQEDVLQELSNAVRANRRRDIYMPRVHFMSSTSARLQNLPCPYLLPKVGDLKLYGKLAKPIGDDFCPKKKVATVRTDSIVEDRKVKASGTLADANAVAALAALQMTESNDFHDLGATWCSCLFLRHSVYRRRKDGAVFVSLGFNKWIALGWQLSEVEGADCTFFETPSQQDARSSLQFLCLTNVASNDDSMELEEFEAIPVEPRAPNDLPASLRGRGVLLAATGQPCRPLKHAINTRQLHLLTEEHLRRLCLVLQVRIEKFGEKTVTKRSVMMSILQHQCPGSTPEERANMLVEMMGVAKVKEHVPCELADAALKTMPAQEVSSSFQSLRERLDQELMTEKFSEYKSRHVDERAAKLYSTPEVIRKLRLEWRGSSIMFDVPRRSVEGYYPDGRPSRSTSISWNESRTKLSCLSFVVEFLWRNHADKGRVSCQSWKKFLRVCVGCELSKPRGRGCATEQKKKEKKEKKHKKDKTKAKKKDKKKKKKERACSDELSVSSSELREIFNDDSDFDLDELLS</sequence>
<organism evidence="5 6">
    <name type="scientific">Symbiodinium microadriaticum</name>
    <name type="common">Dinoflagellate</name>
    <name type="synonym">Zooxanthella microadriatica</name>
    <dbReference type="NCBI Taxonomy" id="2951"/>
    <lineage>
        <taxon>Eukaryota</taxon>
        <taxon>Sar</taxon>
        <taxon>Alveolata</taxon>
        <taxon>Dinophyceae</taxon>
        <taxon>Suessiales</taxon>
        <taxon>Symbiodiniaceae</taxon>
        <taxon>Symbiodinium</taxon>
    </lineage>
</organism>
<evidence type="ECO:0000256" key="3">
    <source>
        <dbReference type="SAM" id="Coils"/>
    </source>
</evidence>
<comment type="caution">
    <text evidence="5">The sequence shown here is derived from an EMBL/GenBank/DDBJ whole genome shotgun (WGS) entry which is preliminary data.</text>
</comment>
<evidence type="ECO:0000256" key="1">
    <source>
        <dbReference type="ARBA" id="ARBA00022603"/>
    </source>
</evidence>
<name>A0A1Q9DC71_SYMMI</name>
<dbReference type="GO" id="GO:0008168">
    <property type="term" value="F:methyltransferase activity"/>
    <property type="evidence" value="ECO:0007669"/>
    <property type="project" value="UniProtKB-KW"/>
</dbReference>
<dbReference type="OrthoDB" id="421151at2759"/>
<dbReference type="Proteomes" id="UP000186817">
    <property type="component" value="Unassembled WGS sequence"/>
</dbReference>
<feature type="region of interest" description="Disordered" evidence="4">
    <location>
        <begin position="2048"/>
        <end position="2096"/>
    </location>
</feature>
<keyword evidence="6" id="KW-1185">Reference proteome</keyword>
<accession>A0A1Q9DC71</accession>
<proteinExistence type="predicted"/>
<keyword evidence="2" id="KW-0808">Transferase</keyword>
<feature type="coiled-coil region" evidence="3">
    <location>
        <begin position="866"/>
        <end position="943"/>
    </location>
</feature>
<dbReference type="InterPro" id="IPR029063">
    <property type="entry name" value="SAM-dependent_MTases_sf"/>
</dbReference>
<dbReference type="EMBL" id="LSRX01000606">
    <property type="protein sequence ID" value="OLP92816.1"/>
    <property type="molecule type" value="Genomic_DNA"/>
</dbReference>
<evidence type="ECO:0000313" key="5">
    <source>
        <dbReference type="EMBL" id="OLP92816.1"/>
    </source>
</evidence>
<evidence type="ECO:0000256" key="4">
    <source>
        <dbReference type="SAM" id="MobiDB-lite"/>
    </source>
</evidence>
<evidence type="ECO:0000256" key="2">
    <source>
        <dbReference type="ARBA" id="ARBA00022679"/>
    </source>
</evidence>
<gene>
    <name evidence="5" type="ORF">AK812_SmicGene25343</name>
</gene>
<dbReference type="SUPFAM" id="SSF53335">
    <property type="entry name" value="S-adenosyl-L-methionine-dependent methyltransferases"/>
    <property type="match status" value="1"/>
</dbReference>
<protein>
    <submittedName>
        <fullName evidence="5">Uncharacterized protein</fullName>
    </submittedName>
</protein>
<feature type="compositionally biased region" description="Basic residues" evidence="4">
    <location>
        <begin position="2060"/>
        <end position="2085"/>
    </location>
</feature>
<dbReference type="Pfam" id="PF00145">
    <property type="entry name" value="DNA_methylase"/>
    <property type="match status" value="1"/>
</dbReference>
<keyword evidence="1" id="KW-0489">Methyltransferase</keyword>
<dbReference type="GO" id="GO:0032259">
    <property type="term" value="P:methylation"/>
    <property type="evidence" value="ECO:0007669"/>
    <property type="project" value="UniProtKB-KW"/>
</dbReference>
<dbReference type="InterPro" id="IPR001525">
    <property type="entry name" value="C5_MeTfrase"/>
</dbReference>